<reference evidence="7 8" key="1">
    <citation type="submission" date="2016-10" db="EMBL/GenBank/DDBJ databases">
        <authorList>
            <person name="de Groot N.N."/>
        </authorList>
    </citation>
    <scope>NUCLEOTIDE SEQUENCE [LARGE SCALE GENOMIC DNA]</scope>
    <source>
        <strain evidence="7 8">GAS232</strain>
    </source>
</reference>
<evidence type="ECO:0000259" key="6">
    <source>
        <dbReference type="PROSITE" id="PS51007"/>
    </source>
</evidence>
<dbReference type="AlphaFoldDB" id="A0A1G7PJI0"/>
<dbReference type="GO" id="GO:0046872">
    <property type="term" value="F:metal ion binding"/>
    <property type="evidence" value="ECO:0007669"/>
    <property type="project" value="UniProtKB-KW"/>
</dbReference>
<evidence type="ECO:0000256" key="3">
    <source>
        <dbReference type="ARBA" id="ARBA00023004"/>
    </source>
</evidence>
<feature type="signal peptide" evidence="5">
    <location>
        <begin position="1"/>
        <end position="32"/>
    </location>
</feature>
<dbReference type="SUPFAM" id="SSF46626">
    <property type="entry name" value="Cytochrome c"/>
    <property type="match status" value="2"/>
</dbReference>
<dbReference type="Pfam" id="PF13442">
    <property type="entry name" value="Cytochrome_CBB3"/>
    <property type="match status" value="1"/>
</dbReference>
<proteinExistence type="predicted"/>
<name>A0A1G7PJI0_9BACT</name>
<accession>A0A1G7PJI0</accession>
<evidence type="ECO:0000256" key="5">
    <source>
        <dbReference type="SAM" id="SignalP"/>
    </source>
</evidence>
<keyword evidence="3 4" id="KW-0408">Iron</keyword>
<sequence>MRKWNFNRSVHRLSVAGAFLLTVAACAPYAAAQHIETSTFNQSPKRPAEDPKAVEHGKQVYAQKCASCHAADLRGTDTGVNILRSQPALTDHGNDHLTPIMLGQWTGMQSHKVDISNADALAVGAYVRSMLALIGSQGRAPYDAMKQPNIVVGDATTGKATFDKTCGSCHSAEGDLKGFAKKVASPKLMQAAWLRGTYLGATPVVVTATVTEPGKPAVNGTLIHIDDFLVTLKVDDGTQQTFERNGAVPKVVVKDPLDAHRNLLPKYTDKDIHDITAYLVTLK</sequence>
<dbReference type="GO" id="GO:0009055">
    <property type="term" value="F:electron transfer activity"/>
    <property type="evidence" value="ECO:0007669"/>
    <property type="project" value="InterPro"/>
</dbReference>
<dbReference type="PROSITE" id="PS51257">
    <property type="entry name" value="PROKAR_LIPOPROTEIN"/>
    <property type="match status" value="1"/>
</dbReference>
<dbReference type="Proteomes" id="UP000182427">
    <property type="component" value="Chromosome I"/>
</dbReference>
<dbReference type="InterPro" id="IPR036909">
    <property type="entry name" value="Cyt_c-like_dom_sf"/>
</dbReference>
<keyword evidence="5" id="KW-0732">Signal</keyword>
<dbReference type="PANTHER" id="PTHR33751:SF1">
    <property type="entry name" value="CBB3-TYPE CYTOCHROME C OXIDASE SUBUNIT FIXP"/>
    <property type="match status" value="1"/>
</dbReference>
<dbReference type="PANTHER" id="PTHR33751">
    <property type="entry name" value="CBB3-TYPE CYTOCHROME C OXIDASE SUBUNIT FIXP"/>
    <property type="match status" value="1"/>
</dbReference>
<protein>
    <submittedName>
        <fullName evidence="7">Cytochrome c oxidase cbb3-type subunit 3</fullName>
    </submittedName>
</protein>
<dbReference type="InterPro" id="IPR009056">
    <property type="entry name" value="Cyt_c-like_dom"/>
</dbReference>
<feature type="domain" description="Cytochrome c" evidence="6">
    <location>
        <begin position="52"/>
        <end position="131"/>
    </location>
</feature>
<evidence type="ECO:0000256" key="1">
    <source>
        <dbReference type="ARBA" id="ARBA00022617"/>
    </source>
</evidence>
<dbReference type="RefSeq" id="WP_083346312.1">
    <property type="nucleotide sequence ID" value="NZ_LT629690.1"/>
</dbReference>
<dbReference type="OrthoDB" id="232040at2"/>
<evidence type="ECO:0000313" key="8">
    <source>
        <dbReference type="Proteomes" id="UP000182427"/>
    </source>
</evidence>
<organism evidence="7 8">
    <name type="scientific">Terriglobus roseus</name>
    <dbReference type="NCBI Taxonomy" id="392734"/>
    <lineage>
        <taxon>Bacteria</taxon>
        <taxon>Pseudomonadati</taxon>
        <taxon>Acidobacteriota</taxon>
        <taxon>Terriglobia</taxon>
        <taxon>Terriglobales</taxon>
        <taxon>Acidobacteriaceae</taxon>
        <taxon>Terriglobus</taxon>
    </lineage>
</organism>
<evidence type="ECO:0000256" key="4">
    <source>
        <dbReference type="PROSITE-ProRule" id="PRU00433"/>
    </source>
</evidence>
<gene>
    <name evidence="7" type="ORF">SAMN05444167_3536</name>
</gene>
<keyword evidence="2 4" id="KW-0479">Metal-binding</keyword>
<evidence type="ECO:0000313" key="7">
    <source>
        <dbReference type="EMBL" id="SDF86455.1"/>
    </source>
</evidence>
<dbReference type="EMBL" id="LT629690">
    <property type="protein sequence ID" value="SDF86455.1"/>
    <property type="molecule type" value="Genomic_DNA"/>
</dbReference>
<feature type="domain" description="Cytochrome c" evidence="6">
    <location>
        <begin position="153"/>
        <end position="283"/>
    </location>
</feature>
<dbReference type="InterPro" id="IPR050597">
    <property type="entry name" value="Cytochrome_c_Oxidase_Subunit"/>
</dbReference>
<feature type="chain" id="PRO_5009242259" evidence="5">
    <location>
        <begin position="33"/>
        <end position="283"/>
    </location>
</feature>
<evidence type="ECO:0000256" key="2">
    <source>
        <dbReference type="ARBA" id="ARBA00022723"/>
    </source>
</evidence>
<dbReference type="Gene3D" id="1.10.760.10">
    <property type="entry name" value="Cytochrome c-like domain"/>
    <property type="match status" value="2"/>
</dbReference>
<keyword evidence="1 4" id="KW-0349">Heme</keyword>
<dbReference type="PROSITE" id="PS51007">
    <property type="entry name" value="CYTC"/>
    <property type="match status" value="2"/>
</dbReference>
<dbReference type="GO" id="GO:0020037">
    <property type="term" value="F:heme binding"/>
    <property type="evidence" value="ECO:0007669"/>
    <property type="project" value="InterPro"/>
</dbReference>
<keyword evidence="8" id="KW-1185">Reference proteome</keyword>